<name>A0A0F9WEQ1_9ZZZZ</name>
<gene>
    <name evidence="2" type="ORF">LCGC14_0024060</name>
</gene>
<reference evidence="2" key="1">
    <citation type="journal article" date="2015" name="Nature">
        <title>Complex archaea that bridge the gap between prokaryotes and eukaryotes.</title>
        <authorList>
            <person name="Spang A."/>
            <person name="Saw J.H."/>
            <person name="Jorgensen S.L."/>
            <person name="Zaremba-Niedzwiedzka K."/>
            <person name="Martijn J."/>
            <person name="Lind A.E."/>
            <person name="van Eijk R."/>
            <person name="Schleper C."/>
            <person name="Guy L."/>
            <person name="Ettema T.J."/>
        </authorList>
    </citation>
    <scope>NUCLEOTIDE SEQUENCE</scope>
</reference>
<dbReference type="EMBL" id="LAZR01000004">
    <property type="protein sequence ID" value="KKO10923.1"/>
    <property type="molecule type" value="Genomic_DNA"/>
</dbReference>
<accession>A0A0F9WEQ1</accession>
<evidence type="ECO:0000313" key="2">
    <source>
        <dbReference type="EMBL" id="KKO10923.1"/>
    </source>
</evidence>
<keyword evidence="1" id="KW-1133">Transmembrane helix</keyword>
<feature type="transmembrane region" description="Helical" evidence="1">
    <location>
        <begin position="44"/>
        <end position="66"/>
    </location>
</feature>
<keyword evidence="1" id="KW-0472">Membrane</keyword>
<protein>
    <submittedName>
        <fullName evidence="2">Uncharacterized protein</fullName>
    </submittedName>
</protein>
<proteinExistence type="predicted"/>
<keyword evidence="1" id="KW-0812">Transmembrane</keyword>
<dbReference type="AlphaFoldDB" id="A0A0F9WEQ1"/>
<evidence type="ECO:0000256" key="1">
    <source>
        <dbReference type="SAM" id="Phobius"/>
    </source>
</evidence>
<comment type="caution">
    <text evidence="2">The sequence shown here is derived from an EMBL/GenBank/DDBJ whole genome shotgun (WGS) entry which is preliminary data.</text>
</comment>
<sequence>MSPYLFQKAQKARQHTFAPDQGRYVLRDGEYSVRILSLSMKGGLVVVATLFASASFACTCIFSGAFEVFAEQHPVIVRGKVLQHGERIPNNSGYFKTMTIVVSDTLKGSFPYSTFEFYGDTGMSCLRYITLDDYPVGSEHLFILASDESLQPLMVCGESSLLINGDTVQGRVRDGGGYGTYELNLGELMERVR</sequence>
<organism evidence="2">
    <name type="scientific">marine sediment metagenome</name>
    <dbReference type="NCBI Taxonomy" id="412755"/>
    <lineage>
        <taxon>unclassified sequences</taxon>
        <taxon>metagenomes</taxon>
        <taxon>ecological metagenomes</taxon>
    </lineage>
</organism>